<dbReference type="AlphaFoldDB" id="A0A7E4W7N4"/>
<reference evidence="2" key="1">
    <citation type="journal article" date="2013" name="Genetics">
        <title>The draft genome and transcriptome of Panagrellus redivivus are shaped by the harsh demands of a free-living lifestyle.</title>
        <authorList>
            <person name="Srinivasan J."/>
            <person name="Dillman A.R."/>
            <person name="Macchietto M.G."/>
            <person name="Heikkinen L."/>
            <person name="Lakso M."/>
            <person name="Fracchia K.M."/>
            <person name="Antoshechkin I."/>
            <person name="Mortazavi A."/>
            <person name="Wong G."/>
            <person name="Sternberg P.W."/>
        </authorList>
    </citation>
    <scope>NUCLEOTIDE SEQUENCE [LARGE SCALE GENOMIC DNA]</scope>
    <source>
        <strain evidence="2">MT8872</strain>
    </source>
</reference>
<dbReference type="Proteomes" id="UP000492821">
    <property type="component" value="Unassembled WGS sequence"/>
</dbReference>
<evidence type="ECO:0000256" key="1">
    <source>
        <dbReference type="SAM" id="SignalP"/>
    </source>
</evidence>
<feature type="chain" id="PRO_5028800781" evidence="1">
    <location>
        <begin position="19"/>
        <end position="549"/>
    </location>
</feature>
<feature type="signal peptide" evidence="1">
    <location>
        <begin position="1"/>
        <end position="18"/>
    </location>
</feature>
<sequence length="549" mass="61874">MFQTLALVCIVGILPVYAQTYGGQIVETDQIETVDVTPTQIIITTSKAGPVEDLAVFIDVIDIEHGVHVPPMNLSGLLLLITRGRYTINFLRPSTWYGVVFQSQHSNSNLHSPINYEEKLVRTLAAPDMPAGDEEEALHHPPINVSTSRLSEKGKSIENLLLSIRWVLPKEYRKNLQAVANVSLHCSEHTRYKELRLSDEETQKTVEVKLDNKFDIQEHKNGSREIVASIQPRNCHRICWETKLTAPFDHYHFEHDIMKDCSPIETVTTKTNLRDYLSYDVKHGDLVVHTNFSDPGNVEEAIVEIQAVELPTGIKTINNKTRRLEVFPTEHHDNEFVVHNLDPAKWYAVQYTYKKKSPFIYSESRRFIVESMASTSKPPFRLRFLTSDPHNGTTNSTAAPQKPLRPRILAVLDPSYTDFRVGIDVEPFCDAKGPKAGEHFWLTAQNPQHELSGLDLLRAICSEKPSHALCGDRDETVHDVPGIVTNFTKCSSPTLCYAGNLVVSEKIYAMKKRCVNVANYFPILEAAVTHNSAASTITITIIILLNIFV</sequence>
<proteinExistence type="predicted"/>
<dbReference type="WBParaSite" id="Pan_g7267.t1">
    <property type="protein sequence ID" value="Pan_g7267.t1"/>
    <property type="gene ID" value="Pan_g7267"/>
</dbReference>
<reference evidence="3" key="2">
    <citation type="submission" date="2020-10" db="UniProtKB">
        <authorList>
            <consortium name="WormBaseParasite"/>
        </authorList>
    </citation>
    <scope>IDENTIFICATION</scope>
</reference>
<keyword evidence="1" id="KW-0732">Signal</keyword>
<evidence type="ECO:0000313" key="2">
    <source>
        <dbReference type="Proteomes" id="UP000492821"/>
    </source>
</evidence>
<protein>
    <submittedName>
        <fullName evidence="3">EGF-like domain-containing protein</fullName>
    </submittedName>
</protein>
<name>A0A7E4W7N4_PANRE</name>
<keyword evidence="2" id="KW-1185">Reference proteome</keyword>
<evidence type="ECO:0000313" key="3">
    <source>
        <dbReference type="WBParaSite" id="Pan_g7267.t1"/>
    </source>
</evidence>
<accession>A0A7E4W7N4</accession>
<organism evidence="2 3">
    <name type="scientific">Panagrellus redivivus</name>
    <name type="common">Microworm</name>
    <dbReference type="NCBI Taxonomy" id="6233"/>
    <lineage>
        <taxon>Eukaryota</taxon>
        <taxon>Metazoa</taxon>
        <taxon>Ecdysozoa</taxon>
        <taxon>Nematoda</taxon>
        <taxon>Chromadorea</taxon>
        <taxon>Rhabditida</taxon>
        <taxon>Tylenchina</taxon>
        <taxon>Panagrolaimomorpha</taxon>
        <taxon>Panagrolaimoidea</taxon>
        <taxon>Panagrolaimidae</taxon>
        <taxon>Panagrellus</taxon>
    </lineage>
</organism>